<name>A0A2H9TN63_9FUNG</name>
<evidence type="ECO:0000313" key="7">
    <source>
        <dbReference type="Proteomes" id="UP000240830"/>
    </source>
</evidence>
<feature type="domain" description="AATF leucine zipper-containing" evidence="5">
    <location>
        <begin position="143"/>
        <end position="209"/>
    </location>
</feature>
<feature type="compositionally biased region" description="Basic and acidic residues" evidence="3">
    <location>
        <begin position="37"/>
        <end position="54"/>
    </location>
</feature>
<dbReference type="InterPro" id="IPR012617">
    <property type="entry name" value="AATF_C"/>
</dbReference>
<feature type="region of interest" description="Disordered" evidence="3">
    <location>
        <begin position="1"/>
        <end position="54"/>
    </location>
</feature>
<dbReference type="InterPro" id="IPR025160">
    <property type="entry name" value="AATF"/>
</dbReference>
<reference evidence="6 7" key="1">
    <citation type="submission" date="2016-10" db="EMBL/GenBank/DDBJ databases">
        <title>The genome of Paramicrosporidium saccamoebae is the missing link in understanding Cryptomycota and Microsporidia evolution.</title>
        <authorList>
            <person name="Quandt C.A."/>
            <person name="Beaudet D."/>
            <person name="Corsaro D."/>
            <person name="Michel R."/>
            <person name="Corradi N."/>
            <person name="James T."/>
        </authorList>
    </citation>
    <scope>NUCLEOTIDE SEQUENCE [LARGE SCALE GENOMIC DNA]</scope>
    <source>
        <strain evidence="6 7">KSL3</strain>
    </source>
</reference>
<dbReference type="InterPro" id="IPR039223">
    <property type="entry name" value="AATF/Bfr2"/>
</dbReference>
<feature type="domain" description="Apoptosis-antagonizing transcription factor C-terminal" evidence="4">
    <location>
        <begin position="324"/>
        <end position="377"/>
    </location>
</feature>
<dbReference type="Pfam" id="PF13339">
    <property type="entry name" value="AATF-Che1"/>
    <property type="match status" value="1"/>
</dbReference>
<sequence length="380" mass="42923">MTFDLARLLDTRPASSSDSEGPHDYDPEDADFGNTADRTRAGSKRVLEDSRSHYRDALPRTKHLALPIDDSSFLDGRYAGAKTTRSNLGLDPTTTQTGEESFSEEEERFDYEAPEVRLREQLKAYREAEEMQLEMVAKRATDDVERGRHVRQQLEKWQSALDLRVRLQPLLTMTNKLPAPPQLHALKEHLSSEMGQTEKDLSLLTDTLTAQLTDGTDSGEVQLARLDKEMSPIWQLSLDKWNQKMALSTGGSSKRQLKVINASLWSQVEAAMRDRSRLVRRATTRRGEMPLFGPDAPVFDDSDFFATLVRTWVGEEASTAGLVVKRVKTGKMVDTRASKGRKMRYDVHDKLVNYMVPVADPTLWGDAKIDAFFASVFPEQ</sequence>
<dbReference type="STRING" id="1246581.A0A2H9TN63"/>
<dbReference type="OrthoDB" id="5783963at2759"/>
<comment type="similarity">
    <text evidence="1">Belongs to the AATF family.</text>
</comment>
<protein>
    <recommendedName>
        <fullName evidence="2">Protein BFR2</fullName>
    </recommendedName>
</protein>
<evidence type="ECO:0000259" key="5">
    <source>
        <dbReference type="Pfam" id="PF13339"/>
    </source>
</evidence>
<dbReference type="Proteomes" id="UP000240830">
    <property type="component" value="Unassembled WGS sequence"/>
</dbReference>
<gene>
    <name evidence="6" type="ORF">PSACC_01017</name>
</gene>
<dbReference type="PANTHER" id="PTHR15565:SF0">
    <property type="entry name" value="PROTEIN AATF"/>
    <property type="match status" value="1"/>
</dbReference>
<dbReference type="EMBL" id="MTSL01000075">
    <property type="protein sequence ID" value="PJF19174.1"/>
    <property type="molecule type" value="Genomic_DNA"/>
</dbReference>
<evidence type="ECO:0000313" key="6">
    <source>
        <dbReference type="EMBL" id="PJF19174.1"/>
    </source>
</evidence>
<accession>A0A2H9TN63</accession>
<feature type="region of interest" description="Disordered" evidence="3">
    <location>
        <begin position="83"/>
        <end position="111"/>
    </location>
</feature>
<evidence type="ECO:0000256" key="1">
    <source>
        <dbReference type="ARBA" id="ARBA00008966"/>
    </source>
</evidence>
<evidence type="ECO:0000259" key="4">
    <source>
        <dbReference type="Pfam" id="PF08164"/>
    </source>
</evidence>
<dbReference type="AlphaFoldDB" id="A0A2H9TN63"/>
<dbReference type="Pfam" id="PF08164">
    <property type="entry name" value="TRAUB"/>
    <property type="match status" value="1"/>
</dbReference>
<evidence type="ECO:0000256" key="3">
    <source>
        <dbReference type="SAM" id="MobiDB-lite"/>
    </source>
</evidence>
<evidence type="ECO:0000256" key="2">
    <source>
        <dbReference type="ARBA" id="ARBA00013850"/>
    </source>
</evidence>
<keyword evidence="7" id="KW-1185">Reference proteome</keyword>
<dbReference type="GO" id="GO:0005730">
    <property type="term" value="C:nucleolus"/>
    <property type="evidence" value="ECO:0007669"/>
    <property type="project" value="TreeGrafter"/>
</dbReference>
<organism evidence="6 7">
    <name type="scientific">Paramicrosporidium saccamoebae</name>
    <dbReference type="NCBI Taxonomy" id="1246581"/>
    <lineage>
        <taxon>Eukaryota</taxon>
        <taxon>Fungi</taxon>
        <taxon>Fungi incertae sedis</taxon>
        <taxon>Cryptomycota</taxon>
        <taxon>Cryptomycota incertae sedis</taxon>
        <taxon>Paramicrosporidium</taxon>
    </lineage>
</organism>
<comment type="caution">
    <text evidence="6">The sequence shown here is derived from an EMBL/GenBank/DDBJ whole genome shotgun (WGS) entry which is preliminary data.</text>
</comment>
<dbReference type="PANTHER" id="PTHR15565">
    <property type="entry name" value="AATF PROTEIN APOPTOSIS ANTAGONIZING TRANSCRIPTION FACTOR"/>
    <property type="match status" value="1"/>
</dbReference>
<feature type="compositionally biased region" description="Polar residues" evidence="3">
    <location>
        <begin position="83"/>
        <end position="98"/>
    </location>
</feature>
<proteinExistence type="inferred from homology"/>